<sequence length="86" mass="9602">MHTTVRTHTLARMSKAPEIKIHHRMRIAREEAGFEQGQLAELVGVSRNTISAAEKGRTAPRRILINAWAVACDVPVDWLITGETQT</sequence>
<name>A0A239FKT6_9NOCA</name>
<evidence type="ECO:0000313" key="2">
    <source>
        <dbReference type="EMBL" id="SNS57367.1"/>
    </source>
</evidence>
<organism evidence="2 3">
    <name type="scientific">Rhodococcoides kyotonense</name>
    <dbReference type="NCBI Taxonomy" id="398843"/>
    <lineage>
        <taxon>Bacteria</taxon>
        <taxon>Bacillati</taxon>
        <taxon>Actinomycetota</taxon>
        <taxon>Actinomycetes</taxon>
        <taxon>Mycobacteriales</taxon>
        <taxon>Nocardiaceae</taxon>
        <taxon>Rhodococcoides</taxon>
    </lineage>
</organism>
<dbReference type="AlphaFoldDB" id="A0A239FKT6"/>
<dbReference type="Proteomes" id="UP000198327">
    <property type="component" value="Unassembled WGS sequence"/>
</dbReference>
<dbReference type="Gene3D" id="1.10.260.40">
    <property type="entry name" value="lambda repressor-like DNA-binding domains"/>
    <property type="match status" value="1"/>
</dbReference>
<keyword evidence="3" id="KW-1185">Reference proteome</keyword>
<dbReference type="EMBL" id="FZOW01000003">
    <property type="protein sequence ID" value="SNS57367.1"/>
    <property type="molecule type" value="Genomic_DNA"/>
</dbReference>
<feature type="domain" description="HTH cro/C1-type" evidence="1">
    <location>
        <begin position="25"/>
        <end position="79"/>
    </location>
</feature>
<dbReference type="Pfam" id="PF01381">
    <property type="entry name" value="HTH_3"/>
    <property type="match status" value="1"/>
</dbReference>
<dbReference type="InterPro" id="IPR001387">
    <property type="entry name" value="Cro/C1-type_HTH"/>
</dbReference>
<gene>
    <name evidence="2" type="ORF">SAMN05421642_103341</name>
</gene>
<keyword evidence="2" id="KW-0238">DNA-binding</keyword>
<dbReference type="PROSITE" id="PS50943">
    <property type="entry name" value="HTH_CROC1"/>
    <property type="match status" value="1"/>
</dbReference>
<dbReference type="SMART" id="SM00530">
    <property type="entry name" value="HTH_XRE"/>
    <property type="match status" value="1"/>
</dbReference>
<evidence type="ECO:0000259" key="1">
    <source>
        <dbReference type="PROSITE" id="PS50943"/>
    </source>
</evidence>
<protein>
    <submittedName>
        <fullName evidence="2">DNA-binding transcriptional regulator, XRE-family HTH domain</fullName>
    </submittedName>
</protein>
<dbReference type="SUPFAM" id="SSF47413">
    <property type="entry name" value="lambda repressor-like DNA-binding domains"/>
    <property type="match status" value="1"/>
</dbReference>
<evidence type="ECO:0000313" key="3">
    <source>
        <dbReference type="Proteomes" id="UP000198327"/>
    </source>
</evidence>
<proteinExistence type="predicted"/>
<dbReference type="CDD" id="cd00093">
    <property type="entry name" value="HTH_XRE"/>
    <property type="match status" value="1"/>
</dbReference>
<dbReference type="InterPro" id="IPR010982">
    <property type="entry name" value="Lambda_DNA-bd_dom_sf"/>
</dbReference>
<dbReference type="GO" id="GO:0003677">
    <property type="term" value="F:DNA binding"/>
    <property type="evidence" value="ECO:0007669"/>
    <property type="project" value="UniProtKB-KW"/>
</dbReference>
<accession>A0A239FKT6</accession>
<reference evidence="3" key="1">
    <citation type="submission" date="2017-06" db="EMBL/GenBank/DDBJ databases">
        <authorList>
            <person name="Varghese N."/>
            <person name="Submissions S."/>
        </authorList>
    </citation>
    <scope>NUCLEOTIDE SEQUENCE [LARGE SCALE GENOMIC DNA]</scope>
    <source>
        <strain evidence="3">JCM 23211</strain>
    </source>
</reference>